<dbReference type="InterPro" id="IPR050300">
    <property type="entry name" value="GDXG_lipolytic_enzyme"/>
</dbReference>
<dbReference type="PANTHER" id="PTHR48081:SF6">
    <property type="entry name" value="PEPTIDASE S9 PROLYL OLIGOPEPTIDASE CATALYTIC DOMAIN-CONTAINING PROTEIN"/>
    <property type="match status" value="1"/>
</dbReference>
<sequence length="306" mass="33996">MKKKLFALMLVSQTLLAQYPIIPLYEGNSPGLKPEAVSKKENVVKEKDGITRINDITVPTLTVIKPKKKTSDASVIVCPGGGYAILAWDHEGTSIGEWFASKGVTAFVLKYRLPQDELFENAEVRPLQDAQQSIRYIRQNAEKFGVSANKIGIMGFSAGGHLAATASTHFSNQIGEITNPQISVRPDFTILMYPVVSFSDKISHMGSRDNLIGKNPPVAKIESYSNELQVNKDTPPAFLVHAFDDWVHVDNSLNYYKALRKNGVASEMHLYDRGGHGFSMKKTNKGPVAIWPARLEEWMRLNGFMN</sequence>
<evidence type="ECO:0000259" key="3">
    <source>
        <dbReference type="Pfam" id="PF20434"/>
    </source>
</evidence>
<dbReference type="Pfam" id="PF20434">
    <property type="entry name" value="BD-FAE"/>
    <property type="match status" value="1"/>
</dbReference>
<dbReference type="RefSeq" id="WP_255038048.1">
    <property type="nucleotide sequence ID" value="NZ_RJUF01000173.1"/>
</dbReference>
<name>A0AAE3KVM7_9BACT</name>
<feature type="domain" description="BD-FAE-like" evidence="3">
    <location>
        <begin position="64"/>
        <end position="258"/>
    </location>
</feature>
<dbReference type="PANTHER" id="PTHR48081">
    <property type="entry name" value="AB HYDROLASE SUPERFAMILY PROTEIN C4A8.06C"/>
    <property type="match status" value="1"/>
</dbReference>
<evidence type="ECO:0000313" key="4">
    <source>
        <dbReference type="EMBL" id="MCP9764361.1"/>
    </source>
</evidence>
<accession>A0AAE3KVM7</accession>
<feature type="chain" id="PRO_5042126058" evidence="2">
    <location>
        <begin position="18"/>
        <end position="306"/>
    </location>
</feature>
<proteinExistence type="predicted"/>
<protein>
    <submittedName>
        <fullName evidence="4">Alpha/beta hydrolase</fullName>
    </submittedName>
</protein>
<dbReference type="AlphaFoldDB" id="A0AAE3KVM7"/>
<evidence type="ECO:0000313" key="5">
    <source>
        <dbReference type="Proteomes" id="UP001204144"/>
    </source>
</evidence>
<dbReference type="SUPFAM" id="SSF53474">
    <property type="entry name" value="alpha/beta-Hydrolases"/>
    <property type="match status" value="1"/>
</dbReference>
<gene>
    <name evidence="4" type="ORF">EGI31_15560</name>
</gene>
<dbReference type="InterPro" id="IPR029058">
    <property type="entry name" value="AB_hydrolase_fold"/>
</dbReference>
<dbReference type="Gene3D" id="3.40.50.1820">
    <property type="entry name" value="alpha/beta hydrolase"/>
    <property type="match status" value="1"/>
</dbReference>
<comment type="caution">
    <text evidence="4">The sequence shown here is derived from an EMBL/GenBank/DDBJ whole genome shotgun (WGS) entry which is preliminary data.</text>
</comment>
<keyword evidence="1 4" id="KW-0378">Hydrolase</keyword>
<keyword evidence="5" id="KW-1185">Reference proteome</keyword>
<dbReference type="InterPro" id="IPR049492">
    <property type="entry name" value="BD-FAE-like_dom"/>
</dbReference>
<reference evidence="4 5" key="1">
    <citation type="submission" date="2018-11" db="EMBL/GenBank/DDBJ databases">
        <title>Novel bacteria species description.</title>
        <authorList>
            <person name="Han J.-H."/>
        </authorList>
    </citation>
    <scope>NUCLEOTIDE SEQUENCE [LARGE SCALE GENOMIC DNA]</scope>
    <source>
        <strain evidence="4 5">KCTC23259</strain>
    </source>
</reference>
<dbReference type="Proteomes" id="UP001204144">
    <property type="component" value="Unassembled WGS sequence"/>
</dbReference>
<organism evidence="4 5">
    <name type="scientific">Lacihabitans soyangensis</name>
    <dbReference type="NCBI Taxonomy" id="869394"/>
    <lineage>
        <taxon>Bacteria</taxon>
        <taxon>Pseudomonadati</taxon>
        <taxon>Bacteroidota</taxon>
        <taxon>Cytophagia</taxon>
        <taxon>Cytophagales</taxon>
        <taxon>Leadbetterellaceae</taxon>
        <taxon>Lacihabitans</taxon>
    </lineage>
</organism>
<feature type="signal peptide" evidence="2">
    <location>
        <begin position="1"/>
        <end position="17"/>
    </location>
</feature>
<evidence type="ECO:0000256" key="2">
    <source>
        <dbReference type="SAM" id="SignalP"/>
    </source>
</evidence>
<evidence type="ECO:0000256" key="1">
    <source>
        <dbReference type="ARBA" id="ARBA00022801"/>
    </source>
</evidence>
<keyword evidence="2" id="KW-0732">Signal</keyword>
<dbReference type="EMBL" id="RJUF01000173">
    <property type="protein sequence ID" value="MCP9764361.1"/>
    <property type="molecule type" value="Genomic_DNA"/>
</dbReference>
<dbReference type="GO" id="GO:0016787">
    <property type="term" value="F:hydrolase activity"/>
    <property type="evidence" value="ECO:0007669"/>
    <property type="project" value="UniProtKB-KW"/>
</dbReference>